<feature type="transmembrane region" description="Helical" evidence="1">
    <location>
        <begin position="282"/>
        <end position="302"/>
    </location>
</feature>
<dbReference type="Pfam" id="PF01757">
    <property type="entry name" value="Acyl_transf_3"/>
    <property type="match status" value="1"/>
</dbReference>
<keyword evidence="1" id="KW-0812">Transmembrane</keyword>
<reference evidence="3 4" key="1">
    <citation type="submission" date="2019-01" db="EMBL/GenBank/DDBJ databases">
        <title>Mucilaginibacter antarcticum sp. nov., isolated from antarctic soil.</title>
        <authorList>
            <person name="Yan Y.-Q."/>
            <person name="Du Z.-J."/>
        </authorList>
    </citation>
    <scope>NUCLEOTIDE SEQUENCE [LARGE SCALE GENOMIC DNA]</scope>
    <source>
        <strain evidence="3 4">F01003</strain>
    </source>
</reference>
<feature type="transmembrane region" description="Helical" evidence="1">
    <location>
        <begin position="82"/>
        <end position="105"/>
    </location>
</feature>
<organism evidence="3 4">
    <name type="scientific">Mucilaginibacter gilvus</name>
    <dbReference type="NCBI Taxonomy" id="2305909"/>
    <lineage>
        <taxon>Bacteria</taxon>
        <taxon>Pseudomonadati</taxon>
        <taxon>Bacteroidota</taxon>
        <taxon>Sphingobacteriia</taxon>
        <taxon>Sphingobacteriales</taxon>
        <taxon>Sphingobacteriaceae</taxon>
        <taxon>Mucilaginibacter</taxon>
    </lineage>
</organism>
<dbReference type="InterPro" id="IPR002656">
    <property type="entry name" value="Acyl_transf_3_dom"/>
</dbReference>
<feature type="transmembrane region" description="Helical" evidence="1">
    <location>
        <begin position="248"/>
        <end position="270"/>
    </location>
</feature>
<keyword evidence="1" id="KW-1133">Transmembrane helix</keyword>
<dbReference type="OrthoDB" id="290051at2"/>
<comment type="caution">
    <text evidence="3">The sequence shown here is derived from an EMBL/GenBank/DDBJ whole genome shotgun (WGS) entry which is preliminary data.</text>
</comment>
<feature type="transmembrane region" description="Helical" evidence="1">
    <location>
        <begin position="139"/>
        <end position="159"/>
    </location>
</feature>
<feature type="transmembrane region" description="Helical" evidence="1">
    <location>
        <begin position="308"/>
        <end position="326"/>
    </location>
</feature>
<protein>
    <submittedName>
        <fullName evidence="3">Acyltransferase</fullName>
    </submittedName>
</protein>
<dbReference type="GO" id="GO:0016747">
    <property type="term" value="F:acyltransferase activity, transferring groups other than amino-acyl groups"/>
    <property type="evidence" value="ECO:0007669"/>
    <property type="project" value="InterPro"/>
</dbReference>
<dbReference type="InterPro" id="IPR050879">
    <property type="entry name" value="Acyltransferase_3"/>
</dbReference>
<proteinExistence type="predicted"/>
<dbReference type="PANTHER" id="PTHR23028:SF53">
    <property type="entry name" value="ACYL_TRANSF_3 DOMAIN-CONTAINING PROTEIN"/>
    <property type="match status" value="1"/>
</dbReference>
<feature type="transmembrane region" description="Helical" evidence="1">
    <location>
        <begin position="224"/>
        <end position="242"/>
    </location>
</feature>
<keyword evidence="3" id="KW-0012">Acyltransferase</keyword>
<sequence>MKPLKEFKINNFDLLRLLAAIEVIFDHYYQHLKLPISHTSLKILYLFPGVPIFFVISGYLISASYERNNSIKNYIRNRALRIYPGLWGCIILTLIVFTITGVNFLNKQTLVWLPTQLMGFIYTPNFLANYGFGSYNGSLWTIPIELQFYIMLPICFLLAPKGKLNGWFIVLFVVFVGLTLTYNLSHLGDKLTKLLRYTFIPHFYLFLTGVIFQRLRIYSSKFIYGKALYWIVPYVAFSMFFFDGIDAAYFTVIQYLFLAFTLLSMAYTLPNLADKLLRKNDISYGIYIYHGMIITVVVELKLVPYFNLVYLILGTVLMATLSWLFIEKPFIKRKARTIHAVE</sequence>
<dbReference type="RefSeq" id="WP_128533916.1">
    <property type="nucleotide sequence ID" value="NZ_SBIW01000004.1"/>
</dbReference>
<accession>A0A3S3YX82</accession>
<evidence type="ECO:0000313" key="3">
    <source>
        <dbReference type="EMBL" id="RWY52331.1"/>
    </source>
</evidence>
<dbReference type="Proteomes" id="UP000286701">
    <property type="component" value="Unassembled WGS sequence"/>
</dbReference>
<feature type="transmembrane region" description="Helical" evidence="1">
    <location>
        <begin position="166"/>
        <end position="182"/>
    </location>
</feature>
<keyword evidence="3" id="KW-0808">Transferase</keyword>
<feature type="transmembrane region" description="Helical" evidence="1">
    <location>
        <begin position="194"/>
        <end position="212"/>
    </location>
</feature>
<evidence type="ECO:0000256" key="1">
    <source>
        <dbReference type="SAM" id="Phobius"/>
    </source>
</evidence>
<keyword evidence="1" id="KW-0472">Membrane</keyword>
<evidence type="ECO:0000259" key="2">
    <source>
        <dbReference type="Pfam" id="PF01757"/>
    </source>
</evidence>
<gene>
    <name evidence="3" type="ORF">EPL05_10485</name>
</gene>
<name>A0A3S3YX82_9SPHI</name>
<evidence type="ECO:0000313" key="4">
    <source>
        <dbReference type="Proteomes" id="UP000286701"/>
    </source>
</evidence>
<dbReference type="EMBL" id="SBIW01000004">
    <property type="protein sequence ID" value="RWY52331.1"/>
    <property type="molecule type" value="Genomic_DNA"/>
</dbReference>
<dbReference type="PANTHER" id="PTHR23028">
    <property type="entry name" value="ACETYLTRANSFERASE"/>
    <property type="match status" value="1"/>
</dbReference>
<dbReference type="AlphaFoldDB" id="A0A3S3YX82"/>
<dbReference type="GO" id="GO:0016020">
    <property type="term" value="C:membrane"/>
    <property type="evidence" value="ECO:0007669"/>
    <property type="project" value="TreeGrafter"/>
</dbReference>
<feature type="domain" description="Acyltransferase 3" evidence="2">
    <location>
        <begin position="10"/>
        <end position="326"/>
    </location>
</feature>
<keyword evidence="4" id="KW-1185">Reference proteome</keyword>
<feature type="transmembrane region" description="Helical" evidence="1">
    <location>
        <begin position="43"/>
        <end position="61"/>
    </location>
</feature>
<dbReference type="GO" id="GO:0000271">
    <property type="term" value="P:polysaccharide biosynthetic process"/>
    <property type="evidence" value="ECO:0007669"/>
    <property type="project" value="TreeGrafter"/>
</dbReference>